<comment type="caution">
    <text evidence="1">The sequence shown here is derived from an EMBL/GenBank/DDBJ whole genome shotgun (WGS) entry which is preliminary data.</text>
</comment>
<dbReference type="AlphaFoldDB" id="A0A9W4XR32"/>
<evidence type="ECO:0000313" key="2">
    <source>
        <dbReference type="Proteomes" id="UP001152607"/>
    </source>
</evidence>
<dbReference type="EMBL" id="CAOQHR010000007">
    <property type="protein sequence ID" value="CAI6337565.1"/>
    <property type="molecule type" value="Genomic_DNA"/>
</dbReference>
<dbReference type="Proteomes" id="UP001152607">
    <property type="component" value="Unassembled WGS sequence"/>
</dbReference>
<evidence type="ECO:0000313" key="1">
    <source>
        <dbReference type="EMBL" id="CAI6337565.1"/>
    </source>
</evidence>
<accession>A0A9W4XR32</accession>
<protein>
    <submittedName>
        <fullName evidence="1">Uncharacterized protein</fullName>
    </submittedName>
</protein>
<reference evidence="1" key="1">
    <citation type="submission" date="2023-01" db="EMBL/GenBank/DDBJ databases">
        <authorList>
            <person name="Van Ghelder C."/>
            <person name="Rancurel C."/>
        </authorList>
    </citation>
    <scope>NUCLEOTIDE SEQUENCE</scope>
    <source>
        <strain evidence="1">CNCM I-4278</strain>
    </source>
</reference>
<keyword evidence="2" id="KW-1185">Reference proteome</keyword>
<name>A0A9W4XR32_9PLEO</name>
<organism evidence="1 2">
    <name type="scientific">Periconia digitata</name>
    <dbReference type="NCBI Taxonomy" id="1303443"/>
    <lineage>
        <taxon>Eukaryota</taxon>
        <taxon>Fungi</taxon>
        <taxon>Dikarya</taxon>
        <taxon>Ascomycota</taxon>
        <taxon>Pezizomycotina</taxon>
        <taxon>Dothideomycetes</taxon>
        <taxon>Pleosporomycetidae</taxon>
        <taxon>Pleosporales</taxon>
        <taxon>Massarineae</taxon>
        <taxon>Periconiaceae</taxon>
        <taxon>Periconia</taxon>
    </lineage>
</organism>
<sequence>MSKLTVIIKNQSDKTEQFMIFNEKPAFSKEVGKSWNNVWGTSPGVGAVHGSARFGIQRELFAVCGMEPKALEDDLVVSTSDYEEVKLTAGETMGTNCMLEIVQGGAVFDVKKVGTMSKKGSFGIKTGDYDATEYKYAFCGLGMKSPIPDVEDVLPVSVWQAEPNKAYQITPQQVYYISTGSYATGRIVNVGELGLVCKIDFTGKSETIATVVYNNNQKYEPVVYSFDNGDSA</sequence>
<proteinExistence type="predicted"/>
<dbReference type="OrthoDB" id="5413269at2759"/>
<gene>
    <name evidence="1" type="ORF">PDIGIT_LOCUS10678</name>
</gene>